<name>A0A1K2HBU8_9LACT</name>
<dbReference type="EMBL" id="FPKS01000005">
    <property type="protein sequence ID" value="SFZ74246.1"/>
    <property type="molecule type" value="Genomic_DNA"/>
</dbReference>
<proteinExistence type="predicted"/>
<feature type="signal peptide" evidence="1">
    <location>
        <begin position="1"/>
        <end position="21"/>
    </location>
</feature>
<accession>A0A1K2HBU8</accession>
<gene>
    <name evidence="2" type="ORF">SAMN02746068_01184</name>
</gene>
<evidence type="ECO:0000313" key="2">
    <source>
        <dbReference type="EMBL" id="SFZ74246.1"/>
    </source>
</evidence>
<reference evidence="2 3" key="1">
    <citation type="submission" date="2016-11" db="EMBL/GenBank/DDBJ databases">
        <authorList>
            <person name="Jaros S."/>
            <person name="Januszkiewicz K."/>
            <person name="Wedrychowicz H."/>
        </authorList>
    </citation>
    <scope>NUCLEOTIDE SEQUENCE [LARGE SCALE GENOMIC DNA]</scope>
    <source>
        <strain evidence="2 3">DSM 22330</strain>
    </source>
</reference>
<evidence type="ECO:0000313" key="3">
    <source>
        <dbReference type="Proteomes" id="UP000185655"/>
    </source>
</evidence>
<dbReference type="STRING" id="1122154.SAMN02746068_01184"/>
<feature type="chain" id="PRO_5039498464" evidence="1">
    <location>
        <begin position="22"/>
        <end position="190"/>
    </location>
</feature>
<dbReference type="OrthoDB" id="2241695at2"/>
<dbReference type="RefSeq" id="WP_031365940.1">
    <property type="nucleotide sequence ID" value="NZ_FPKS01000005.1"/>
</dbReference>
<organism evidence="2 3">
    <name type="scientific">Pseudolactococcus chungangensis CAU 28 = DSM 22330</name>
    <dbReference type="NCBI Taxonomy" id="1122154"/>
    <lineage>
        <taxon>Bacteria</taxon>
        <taxon>Bacillati</taxon>
        <taxon>Bacillota</taxon>
        <taxon>Bacilli</taxon>
        <taxon>Lactobacillales</taxon>
        <taxon>Streptococcaceae</taxon>
        <taxon>Pseudolactococcus</taxon>
    </lineage>
</organism>
<dbReference type="Proteomes" id="UP000185655">
    <property type="component" value="Unassembled WGS sequence"/>
</dbReference>
<protein>
    <submittedName>
        <fullName evidence="2">Uncharacterized protein YpmS</fullName>
    </submittedName>
</protein>
<keyword evidence="1" id="KW-0732">Signal</keyword>
<dbReference type="InterPro" id="IPR018672">
    <property type="entry name" value="DUF2140"/>
</dbReference>
<dbReference type="AlphaFoldDB" id="A0A1K2HBU8"/>
<sequence length="190" mass="21629">MKNSYWKYLFLLILAINISLAAVVGFQVTKHRDQEVLNQVSTIKGVNKVAEISTNTEQLNTAINKYLGDFQDNKMNYKFYLSDKAVLEGAYKIFGKDIPLYVYFEPYALNDGSVNLKVTSISIGTLSLPAKTVLNYIKGAYDLPKFVTIKSEKQEVVIDLPQIAITKDTFLQANKLDMKNYKFVFNLMQK</sequence>
<dbReference type="Pfam" id="PF09911">
    <property type="entry name" value="DUF2140"/>
    <property type="match status" value="1"/>
</dbReference>
<evidence type="ECO:0000256" key="1">
    <source>
        <dbReference type="SAM" id="SignalP"/>
    </source>
</evidence>